<dbReference type="OrthoDB" id="9468at2157"/>
<name>A0A7M1USB6_9CREN</name>
<dbReference type="EMBL" id="CP063144">
    <property type="protein sequence ID" value="QOR94343.1"/>
    <property type="molecule type" value="Genomic_DNA"/>
</dbReference>
<dbReference type="EC" id="2.4.1.217" evidence="1"/>
<dbReference type="Gene3D" id="3.90.550.10">
    <property type="entry name" value="Spore Coat Polysaccharide Biosynthesis Protein SpsA, Chain A"/>
    <property type="match status" value="1"/>
</dbReference>
<evidence type="ECO:0000313" key="3">
    <source>
        <dbReference type="Proteomes" id="UP000593766"/>
    </source>
</evidence>
<dbReference type="Proteomes" id="UP000593766">
    <property type="component" value="Chromosome"/>
</dbReference>
<evidence type="ECO:0000256" key="1">
    <source>
        <dbReference type="NCBIfam" id="TIGR02460"/>
    </source>
</evidence>
<keyword evidence="2" id="KW-0808">Transferase</keyword>
<protein>
    <recommendedName>
        <fullName evidence="1">Mannosyl-3-phosphoglycerate synthase</fullName>
        <ecNumber evidence="1">2.4.1.217</ecNumber>
    </recommendedName>
</protein>
<dbReference type="GO" id="GO:0051479">
    <property type="term" value="P:mannosylglycerate biosynthetic process"/>
    <property type="evidence" value="ECO:0007669"/>
    <property type="project" value="InterPro"/>
</dbReference>
<evidence type="ECO:0000313" key="2">
    <source>
        <dbReference type="EMBL" id="QOR94343.1"/>
    </source>
</evidence>
<accession>A0A7M1USB6</accession>
<dbReference type="KEGG" id="tcs:IMZ38_06980"/>
<dbReference type="InterPro" id="IPR029044">
    <property type="entry name" value="Nucleotide-diphossugar_trans"/>
</dbReference>
<proteinExistence type="predicted"/>
<keyword evidence="2" id="KW-0328">Glycosyltransferase</keyword>
<dbReference type="AlphaFoldDB" id="A0A7M1USB6"/>
<gene>
    <name evidence="2" type="primary">mpgS</name>
    <name evidence="2" type="ORF">IMZ38_06980</name>
</gene>
<dbReference type="GO" id="GO:0005737">
    <property type="term" value="C:cytoplasm"/>
    <property type="evidence" value="ECO:0007669"/>
    <property type="project" value="InterPro"/>
</dbReference>
<reference evidence="2 3" key="1">
    <citation type="submission" date="2020-10" db="EMBL/GenBank/DDBJ databases">
        <title>Complete genome sequence of Thermosphaera aggregans strain 3507.</title>
        <authorList>
            <person name="Zayulina K.S."/>
            <person name="Elcheninov A.G."/>
            <person name="Toshchakov S.V."/>
            <person name="Kublanov I.V."/>
            <person name="Kochetkova T.V."/>
        </authorList>
    </citation>
    <scope>NUCLEOTIDE SEQUENCE [LARGE SCALE GENOMIC DNA]</scope>
    <source>
        <strain evidence="2 3">3507</strain>
    </source>
</reference>
<organism evidence="2 3">
    <name type="scientific">Thermosphaera chiliense</name>
    <dbReference type="NCBI Taxonomy" id="3402707"/>
    <lineage>
        <taxon>Archaea</taxon>
        <taxon>Thermoproteota</taxon>
        <taxon>Thermoprotei</taxon>
        <taxon>Desulfurococcales</taxon>
        <taxon>Desulfurococcaceae</taxon>
        <taxon>Thermosphaera</taxon>
    </lineage>
</organism>
<dbReference type="InterPro" id="IPR012812">
    <property type="entry name" value="Osmo_MPG_synth"/>
</dbReference>
<keyword evidence="3" id="KW-1185">Reference proteome</keyword>
<dbReference type="GeneID" id="59455148"/>
<dbReference type="NCBIfam" id="TIGR02460">
    <property type="entry name" value="osmo_MPGsynth"/>
    <property type="match status" value="1"/>
</dbReference>
<dbReference type="GO" id="GO:0050504">
    <property type="term" value="F:mannosyl-3-phosphoglycerate synthase activity"/>
    <property type="evidence" value="ECO:0007669"/>
    <property type="project" value="UniProtKB-UniRule"/>
</dbReference>
<dbReference type="RefSeq" id="WP_193436143.1">
    <property type="nucleotide sequence ID" value="NZ_CP063144.1"/>
</dbReference>
<dbReference type="Pfam" id="PF09488">
    <property type="entry name" value="Osmo_MPGsynth"/>
    <property type="match status" value="1"/>
</dbReference>
<sequence length="387" mass="42960">MYISYPSRFETYGAVKIYELSKVYSLFAIKAEWKPGLYNIPNFNELEKTAEKTVIVVPSRNEDPMVLEGVLKAIPVYSPIILVSASTQAPLNMYSVETDIAKTLYKVTGRPTIIVHQRDPVIAEELGPHIPGILDEDGLVRYGKGEGLLISVLLADGLNAENIGFIDADNYIPGAVLEYTLIYYTILNMSESDYRMVRLSWGYKAWSSTDLYFRRMGRASTIVNNVLNKILSLRRRAETDIVKTSNSGEHAMSVKLAKEISFAGGYAVETQELVSLLEACYIGVEDGMCPALPGNIEIYQVETRNPHIHSEKGESHVIEMIIESLSTIYHSKLVDSKGKALVIDTLMDLAYEGEPPPPLKYSIPSLNGKDFLDKVLGESKTSVAYGV</sequence>